<dbReference type="SUPFAM" id="SSF81324">
    <property type="entry name" value="Voltage-gated potassium channels"/>
    <property type="match status" value="1"/>
</dbReference>
<dbReference type="InParanoid" id="A0A078AUZ3"/>
<feature type="transmembrane region" description="Helical" evidence="9">
    <location>
        <begin position="314"/>
        <end position="338"/>
    </location>
</feature>
<dbReference type="PRINTS" id="PR01463">
    <property type="entry name" value="EAGCHANLFMLY"/>
</dbReference>
<comment type="subcellular location">
    <subcellularLocation>
        <location evidence="1">Membrane</location>
        <topology evidence="1">Multi-pass membrane protein</topology>
    </subcellularLocation>
</comment>
<dbReference type="SUPFAM" id="SSF51206">
    <property type="entry name" value="cAMP-binding domain-like"/>
    <property type="match status" value="1"/>
</dbReference>
<dbReference type="GO" id="GO:0016020">
    <property type="term" value="C:membrane"/>
    <property type="evidence" value="ECO:0007669"/>
    <property type="project" value="UniProtKB-SubCell"/>
</dbReference>
<keyword evidence="7" id="KW-0407">Ion channel</keyword>
<evidence type="ECO:0000256" key="8">
    <source>
        <dbReference type="SAM" id="MobiDB-lite"/>
    </source>
</evidence>
<dbReference type="OMA" id="CKIFENS"/>
<organism evidence="11 12">
    <name type="scientific">Stylonychia lemnae</name>
    <name type="common">Ciliate</name>
    <dbReference type="NCBI Taxonomy" id="5949"/>
    <lineage>
        <taxon>Eukaryota</taxon>
        <taxon>Sar</taxon>
        <taxon>Alveolata</taxon>
        <taxon>Ciliophora</taxon>
        <taxon>Intramacronucleata</taxon>
        <taxon>Spirotrichea</taxon>
        <taxon>Stichotrichia</taxon>
        <taxon>Sporadotrichida</taxon>
        <taxon>Oxytrichidae</taxon>
        <taxon>Stylonychinae</taxon>
        <taxon>Stylonychia</taxon>
    </lineage>
</organism>
<evidence type="ECO:0000313" key="11">
    <source>
        <dbReference type="EMBL" id="CDW85072.1"/>
    </source>
</evidence>
<dbReference type="InterPro" id="IPR005821">
    <property type="entry name" value="Ion_trans_dom"/>
</dbReference>
<evidence type="ECO:0000256" key="6">
    <source>
        <dbReference type="ARBA" id="ARBA00023136"/>
    </source>
</evidence>
<feature type="region of interest" description="Disordered" evidence="8">
    <location>
        <begin position="646"/>
        <end position="671"/>
    </location>
</feature>
<evidence type="ECO:0000256" key="7">
    <source>
        <dbReference type="ARBA" id="ARBA00023303"/>
    </source>
</evidence>
<evidence type="ECO:0000256" key="2">
    <source>
        <dbReference type="ARBA" id="ARBA00022448"/>
    </source>
</evidence>
<evidence type="ECO:0000256" key="3">
    <source>
        <dbReference type="ARBA" id="ARBA00022692"/>
    </source>
</evidence>
<evidence type="ECO:0000256" key="1">
    <source>
        <dbReference type="ARBA" id="ARBA00004141"/>
    </source>
</evidence>
<feature type="transmembrane region" description="Helical" evidence="9">
    <location>
        <begin position="358"/>
        <end position="377"/>
    </location>
</feature>
<dbReference type="AlphaFoldDB" id="A0A078AUZ3"/>
<evidence type="ECO:0000256" key="9">
    <source>
        <dbReference type="SAM" id="Phobius"/>
    </source>
</evidence>
<name>A0A078AUZ3_STYLE</name>
<keyword evidence="5" id="KW-0406">Ion transport</keyword>
<evidence type="ECO:0000256" key="5">
    <source>
        <dbReference type="ARBA" id="ARBA00023065"/>
    </source>
</evidence>
<reference evidence="11 12" key="1">
    <citation type="submission" date="2014-06" db="EMBL/GenBank/DDBJ databases">
        <authorList>
            <person name="Swart Estienne"/>
        </authorList>
    </citation>
    <scope>NUCLEOTIDE SEQUENCE [LARGE SCALE GENOMIC DNA]</scope>
    <source>
        <strain evidence="11 12">130c</strain>
    </source>
</reference>
<gene>
    <name evidence="11" type="primary">Contig2117.g86</name>
    <name evidence="11" type="ORF">STYLEM_14142</name>
</gene>
<keyword evidence="4 9" id="KW-1133">Transmembrane helix</keyword>
<sequence>MKHVSPSRLKLSEKRIEHIGDDASIQDKQIRFDFTNLQNINNTERKFGSIENLNLQIDDDKAEFDTVKTDFDKQKQTQYQNDYVLGLNTTEEQKMTNEQLENDKKKRDLNRYIINPETLKLKIAQDQKYQQIFEPVNLNEIYKLEGNENKDLCKDYFENQIKQKIGKALADHFNKNYRKDLKQNQDKTEVQAIKDPQKSQDFAEHIKSKGLSELFEKNKLNNTEAKDKQKTGQEQREFQTEKQPKGYLLTIIPFDYILESESYNRLGRILRLGKFYRMVKLIRLLRIGKVVKYESLFQQFVHRLFQLTIGYERLLFLLIMFLTLCHIATCLQIFIAKLEENQKQSWIFKSNFEDFGDYELYITAFYYTVTTIVTVGYGDITAKTVSEKLVSICLMIIGVVSFSYASGILTNIINNQDSNSAELVQKIHTLQVIKQKYKIKPELIKKIKDWLKYYHQKTLFDVTAFMDDLPNGLKTKLAVEANHQLCDSIDFLKRQDQQFILWVFPLLKPFFVPQYDYIYKDGDEILEIYFLESGEAAFVLQKFIDDIYINIEQGNYFGDIDLVYDPRILERKRLKQTNISSSSHQSDYTKSIISEKYFKNKYFSQELEENPTPQRSQSSISKRKSSYPDLYQKSKQKKIYESANQNYQKKSYKENKNQITKNDHLNKDNNTADLGERVDKIEILVKNLLSNVGKVYNAIIEIRDKAV</sequence>
<keyword evidence="12" id="KW-1185">Reference proteome</keyword>
<dbReference type="OrthoDB" id="421226at2759"/>
<protein>
    <recommendedName>
        <fullName evidence="10">Cyclic nucleotide-binding domain-containing protein</fullName>
    </recommendedName>
</protein>
<keyword evidence="3 9" id="KW-0812">Transmembrane</keyword>
<dbReference type="InterPro" id="IPR014710">
    <property type="entry name" value="RmlC-like_jellyroll"/>
</dbReference>
<dbReference type="Gene3D" id="2.60.120.10">
    <property type="entry name" value="Jelly Rolls"/>
    <property type="match status" value="1"/>
</dbReference>
<feature type="region of interest" description="Disordered" evidence="8">
    <location>
        <begin position="608"/>
        <end position="629"/>
    </location>
</feature>
<proteinExistence type="predicted"/>
<dbReference type="Gene3D" id="1.10.287.70">
    <property type="match status" value="1"/>
</dbReference>
<keyword evidence="6 9" id="KW-0472">Membrane</keyword>
<evidence type="ECO:0000313" key="12">
    <source>
        <dbReference type="Proteomes" id="UP000039865"/>
    </source>
</evidence>
<dbReference type="Proteomes" id="UP000039865">
    <property type="component" value="Unassembled WGS sequence"/>
</dbReference>
<dbReference type="InterPro" id="IPR003938">
    <property type="entry name" value="K_chnl_volt-dep_EAG/ELK/ERG"/>
</dbReference>
<evidence type="ECO:0000259" key="10">
    <source>
        <dbReference type="PROSITE" id="PS50042"/>
    </source>
</evidence>
<feature type="transmembrane region" description="Helical" evidence="9">
    <location>
        <begin position="389"/>
        <end position="409"/>
    </location>
</feature>
<dbReference type="Pfam" id="PF00520">
    <property type="entry name" value="Ion_trans"/>
    <property type="match status" value="1"/>
</dbReference>
<dbReference type="PROSITE" id="PS50042">
    <property type="entry name" value="CNMP_BINDING_3"/>
    <property type="match status" value="1"/>
</dbReference>
<feature type="domain" description="Cyclic nucleotide-binding" evidence="10">
    <location>
        <begin position="491"/>
        <end position="573"/>
    </location>
</feature>
<dbReference type="PANTHER" id="PTHR47823">
    <property type="entry name" value="ION_TRANS DOMAIN-CONTAINING PROTEIN"/>
    <property type="match status" value="1"/>
</dbReference>
<evidence type="ECO:0000256" key="4">
    <source>
        <dbReference type="ARBA" id="ARBA00022989"/>
    </source>
</evidence>
<dbReference type="Gene3D" id="1.10.287.630">
    <property type="entry name" value="Helix hairpin bin"/>
    <property type="match status" value="1"/>
</dbReference>
<dbReference type="EMBL" id="CCKQ01013407">
    <property type="protein sequence ID" value="CDW85072.1"/>
    <property type="molecule type" value="Genomic_DNA"/>
</dbReference>
<accession>A0A078AUZ3</accession>
<keyword evidence="2" id="KW-0813">Transport</keyword>
<feature type="compositionally biased region" description="Basic and acidic residues" evidence="8">
    <location>
        <begin position="651"/>
        <end position="667"/>
    </location>
</feature>
<dbReference type="GO" id="GO:0005249">
    <property type="term" value="F:voltage-gated potassium channel activity"/>
    <property type="evidence" value="ECO:0007669"/>
    <property type="project" value="InterPro"/>
</dbReference>
<feature type="region of interest" description="Disordered" evidence="8">
    <location>
        <begin position="222"/>
        <end position="241"/>
    </location>
</feature>
<dbReference type="InterPro" id="IPR000595">
    <property type="entry name" value="cNMP-bd_dom"/>
</dbReference>
<dbReference type="PANTHER" id="PTHR47823:SF9">
    <property type="entry name" value="CHROMOSOME UNDETERMINED SCAFFOLD_10, WHOLE GENOME SHOTGUN SEQUENCE"/>
    <property type="match status" value="1"/>
</dbReference>
<dbReference type="InterPro" id="IPR018490">
    <property type="entry name" value="cNMP-bd_dom_sf"/>
</dbReference>